<accession>A0ABY4YCC5</accession>
<evidence type="ECO:0000313" key="3">
    <source>
        <dbReference type="Proteomes" id="UP001057474"/>
    </source>
</evidence>
<keyword evidence="3" id="KW-1185">Reference proteome</keyword>
<feature type="transmembrane region" description="Helical" evidence="1">
    <location>
        <begin position="22"/>
        <end position="40"/>
    </location>
</feature>
<evidence type="ECO:0000256" key="1">
    <source>
        <dbReference type="SAM" id="Phobius"/>
    </source>
</evidence>
<reference evidence="2" key="1">
    <citation type="submission" date="2021-03" db="EMBL/GenBank/DDBJ databases">
        <title>Legionella lytica PCM 2298.</title>
        <authorList>
            <person name="Koper P."/>
        </authorList>
    </citation>
    <scope>NUCLEOTIDE SEQUENCE</scope>
    <source>
        <strain evidence="2">PCM 2298</strain>
        <plasmid evidence="2">pLlyPCM2298_1</plasmid>
    </source>
</reference>
<proteinExistence type="predicted"/>
<keyword evidence="1" id="KW-0812">Transmembrane</keyword>
<evidence type="ECO:0000313" key="2">
    <source>
        <dbReference type="EMBL" id="USQ15303.1"/>
    </source>
</evidence>
<dbReference type="RefSeq" id="WP_252582541.1">
    <property type="nucleotide sequence ID" value="NZ_CP071528.1"/>
</dbReference>
<sequence length="86" mass="9950">MNSSSPQQQRPYLLLNGLFSRLKNKFFYIILLLICCWYGYQMHMDGVSSKADNSISLPEAWDDIQSNKFIHDIENSFNGTSTHSSR</sequence>
<protein>
    <submittedName>
        <fullName evidence="2">Uncharacterized protein</fullName>
    </submittedName>
</protein>
<keyword evidence="1" id="KW-0472">Membrane</keyword>
<organism evidence="2 3">
    <name type="scientific">Legionella lytica</name>
    <dbReference type="NCBI Taxonomy" id="96232"/>
    <lineage>
        <taxon>Bacteria</taxon>
        <taxon>Pseudomonadati</taxon>
        <taxon>Pseudomonadota</taxon>
        <taxon>Gammaproteobacteria</taxon>
        <taxon>Legionellales</taxon>
        <taxon>Legionellaceae</taxon>
        <taxon>Legionella</taxon>
    </lineage>
</organism>
<gene>
    <name evidence="2" type="ORF">J2N86_15185</name>
</gene>
<dbReference type="EMBL" id="CP071528">
    <property type="protein sequence ID" value="USQ15303.1"/>
    <property type="molecule type" value="Genomic_DNA"/>
</dbReference>
<dbReference type="Proteomes" id="UP001057474">
    <property type="component" value="Plasmid pLlyPCM2298_1"/>
</dbReference>
<geneLocation type="plasmid" evidence="2 3">
    <name>pLlyPCM2298_1</name>
</geneLocation>
<keyword evidence="2" id="KW-0614">Plasmid</keyword>
<name>A0ABY4YCC5_9GAMM</name>
<keyword evidence="1" id="KW-1133">Transmembrane helix</keyword>